<dbReference type="OrthoDB" id="1034290at2"/>
<feature type="domain" description="HTH cro/C1-type" evidence="4">
    <location>
        <begin position="11"/>
        <end position="66"/>
    </location>
</feature>
<name>A0A238YKR4_9FLAO</name>
<keyword evidence="2 5" id="KW-0238">DNA-binding</keyword>
<dbReference type="GO" id="GO:0003677">
    <property type="term" value="F:DNA binding"/>
    <property type="evidence" value="ECO:0007669"/>
    <property type="project" value="UniProtKB-KW"/>
</dbReference>
<evidence type="ECO:0000256" key="3">
    <source>
        <dbReference type="ARBA" id="ARBA00023163"/>
    </source>
</evidence>
<keyword evidence="6" id="KW-1185">Reference proteome</keyword>
<keyword evidence="3" id="KW-0804">Transcription</keyword>
<proteinExistence type="predicted"/>
<gene>
    <name evidence="5" type="ORF">SAMN06265376_102146</name>
</gene>
<keyword evidence="1" id="KW-0805">Transcription regulation</keyword>
<dbReference type="InterPro" id="IPR010982">
    <property type="entry name" value="Lambda_DNA-bd_dom_sf"/>
</dbReference>
<protein>
    <submittedName>
        <fullName evidence="5">DNA-binding transcriptional regulator, XRE-family HTH domain</fullName>
    </submittedName>
</protein>
<evidence type="ECO:0000256" key="1">
    <source>
        <dbReference type="ARBA" id="ARBA00023015"/>
    </source>
</evidence>
<dbReference type="RefSeq" id="WP_089370923.1">
    <property type="nucleotide sequence ID" value="NZ_BMEP01000001.1"/>
</dbReference>
<dbReference type="Pfam" id="PF01381">
    <property type="entry name" value="HTH_3"/>
    <property type="match status" value="1"/>
</dbReference>
<dbReference type="PANTHER" id="PTHR40661">
    <property type="match status" value="1"/>
</dbReference>
<evidence type="ECO:0000256" key="2">
    <source>
        <dbReference type="ARBA" id="ARBA00023125"/>
    </source>
</evidence>
<sequence length="132" mass="14971">MVNNKIFAQRLDKILKEYELSAANFADKIQVGRATISHILSGRNKPSLDFVLKITHAFPEVDLYWLLEGKGSFPKVEESTSSTLNNISTKVDSPEQNVSTTIENTYKQISQKKIKRIILCMEDGTFENYEIG</sequence>
<dbReference type="PROSITE" id="PS50943">
    <property type="entry name" value="HTH_CROC1"/>
    <property type="match status" value="1"/>
</dbReference>
<evidence type="ECO:0000259" key="4">
    <source>
        <dbReference type="PROSITE" id="PS50943"/>
    </source>
</evidence>
<accession>A0A238YKR4</accession>
<dbReference type="AlphaFoldDB" id="A0A238YKR4"/>
<evidence type="ECO:0000313" key="6">
    <source>
        <dbReference type="Proteomes" id="UP000198379"/>
    </source>
</evidence>
<dbReference type="Gene3D" id="1.10.260.40">
    <property type="entry name" value="lambda repressor-like DNA-binding domains"/>
    <property type="match status" value="1"/>
</dbReference>
<organism evidence="5 6">
    <name type="scientific">Dokdonia pacifica</name>
    <dbReference type="NCBI Taxonomy" id="1627892"/>
    <lineage>
        <taxon>Bacteria</taxon>
        <taxon>Pseudomonadati</taxon>
        <taxon>Bacteroidota</taxon>
        <taxon>Flavobacteriia</taxon>
        <taxon>Flavobacteriales</taxon>
        <taxon>Flavobacteriaceae</taxon>
        <taxon>Dokdonia</taxon>
    </lineage>
</organism>
<dbReference type="InterPro" id="IPR001387">
    <property type="entry name" value="Cro/C1-type_HTH"/>
</dbReference>
<evidence type="ECO:0000313" key="5">
    <source>
        <dbReference type="EMBL" id="SNR71592.1"/>
    </source>
</evidence>
<dbReference type="EMBL" id="FZNY01000002">
    <property type="protein sequence ID" value="SNR71592.1"/>
    <property type="molecule type" value="Genomic_DNA"/>
</dbReference>
<dbReference type="Proteomes" id="UP000198379">
    <property type="component" value="Unassembled WGS sequence"/>
</dbReference>
<dbReference type="SUPFAM" id="SSF47413">
    <property type="entry name" value="lambda repressor-like DNA-binding domains"/>
    <property type="match status" value="1"/>
</dbReference>
<dbReference type="CDD" id="cd00093">
    <property type="entry name" value="HTH_XRE"/>
    <property type="match status" value="1"/>
</dbReference>
<reference evidence="5 6" key="1">
    <citation type="submission" date="2017-06" db="EMBL/GenBank/DDBJ databases">
        <authorList>
            <person name="Kim H.J."/>
            <person name="Triplett B.A."/>
        </authorList>
    </citation>
    <scope>NUCLEOTIDE SEQUENCE [LARGE SCALE GENOMIC DNA]</scope>
    <source>
        <strain evidence="5 6">DSM 25597</strain>
    </source>
</reference>
<dbReference type="SMART" id="SM00530">
    <property type="entry name" value="HTH_XRE"/>
    <property type="match status" value="1"/>
</dbReference>
<dbReference type="PANTHER" id="PTHR40661:SF3">
    <property type="entry name" value="FELS-1 PROPHAGE TRANSCRIPTIONAL REGULATOR"/>
    <property type="match status" value="1"/>
</dbReference>